<keyword evidence="4" id="KW-0288">FMN</keyword>
<sequence>MNETLNTILKRRSTRQYTTEEVKQDDLDLILEAAINSPSAFNSQPWHFTVVNDQAILQEISDAAKEVGKNHPDKQMQAMANNPHLHLFYKAPVAILISCKDDAPEGLLSCAAATENILLAAESLGLGSCWVQFVELLFATKNPIADSILKKLAIPEGYSFNHAVVLGHKLSDTTPPKKLKNETITYIKK</sequence>
<dbReference type="Gene3D" id="3.40.109.10">
    <property type="entry name" value="NADH Oxidase"/>
    <property type="match status" value="1"/>
</dbReference>
<dbReference type="Pfam" id="PF00881">
    <property type="entry name" value="Nitroreductase"/>
    <property type="match status" value="1"/>
</dbReference>
<evidence type="ECO:0000259" key="6">
    <source>
        <dbReference type="Pfam" id="PF00881"/>
    </source>
</evidence>
<feature type="domain" description="Nitroreductase" evidence="6">
    <location>
        <begin position="8"/>
        <end position="168"/>
    </location>
</feature>
<proteinExistence type="inferred from homology"/>
<reference evidence="8" key="1">
    <citation type="submission" date="2023-07" db="EMBL/GenBank/DDBJ databases">
        <authorList>
            <person name="Colorado M.A."/>
            <person name="Villamil L.M."/>
            <person name="Melo J.F."/>
            <person name="Rodriguez J.A."/>
            <person name="Ruiz R.Y."/>
        </authorList>
    </citation>
    <scope>NUCLEOTIDE SEQUENCE [LARGE SCALE GENOMIC DNA]</scope>
    <source>
        <strain evidence="8">C33</strain>
    </source>
</reference>
<name>A0ABU4WEA4_9FUSO</name>
<evidence type="ECO:0000256" key="1">
    <source>
        <dbReference type="ARBA" id="ARBA00001917"/>
    </source>
</evidence>
<organism evidence="7 8">
    <name type="scientific">Candidatus Cetobacterium colombiensis</name>
    <dbReference type="NCBI Taxonomy" id="3073100"/>
    <lineage>
        <taxon>Bacteria</taxon>
        <taxon>Fusobacteriati</taxon>
        <taxon>Fusobacteriota</taxon>
        <taxon>Fusobacteriia</taxon>
        <taxon>Fusobacteriales</taxon>
        <taxon>Fusobacteriaceae</taxon>
        <taxon>Cetobacterium</taxon>
    </lineage>
</organism>
<dbReference type="InterPro" id="IPR000415">
    <property type="entry name" value="Nitroreductase-like"/>
</dbReference>
<dbReference type="InterPro" id="IPR029479">
    <property type="entry name" value="Nitroreductase"/>
</dbReference>
<evidence type="ECO:0000256" key="5">
    <source>
        <dbReference type="ARBA" id="ARBA00023002"/>
    </source>
</evidence>
<dbReference type="EMBL" id="JAVIKH010000018">
    <property type="protein sequence ID" value="MDX8337044.1"/>
    <property type="molecule type" value="Genomic_DNA"/>
</dbReference>
<dbReference type="SUPFAM" id="SSF55469">
    <property type="entry name" value="FMN-dependent nitroreductase-like"/>
    <property type="match status" value="1"/>
</dbReference>
<evidence type="ECO:0000313" key="7">
    <source>
        <dbReference type="EMBL" id="MDX8337044.1"/>
    </source>
</evidence>
<keyword evidence="8" id="KW-1185">Reference proteome</keyword>
<evidence type="ECO:0000313" key="8">
    <source>
        <dbReference type="Proteomes" id="UP001279681"/>
    </source>
</evidence>
<dbReference type="RefSeq" id="WP_320314398.1">
    <property type="nucleotide sequence ID" value="NZ_JAVIKH010000018.1"/>
</dbReference>
<comment type="caution">
    <text evidence="7">The sequence shown here is derived from an EMBL/GenBank/DDBJ whole genome shotgun (WGS) entry which is preliminary data.</text>
</comment>
<comment type="cofactor">
    <cofactor evidence="1">
        <name>FMN</name>
        <dbReference type="ChEBI" id="CHEBI:58210"/>
    </cofactor>
</comment>
<protein>
    <submittedName>
        <fullName evidence="7">Nitroreductase family protein</fullName>
    </submittedName>
</protein>
<dbReference type="Proteomes" id="UP001279681">
    <property type="component" value="Unassembled WGS sequence"/>
</dbReference>
<accession>A0ABU4WEA4</accession>
<keyword evidence="5" id="KW-0560">Oxidoreductase</keyword>
<evidence type="ECO:0000256" key="4">
    <source>
        <dbReference type="ARBA" id="ARBA00022643"/>
    </source>
</evidence>
<dbReference type="PANTHER" id="PTHR43673:SF2">
    <property type="entry name" value="NITROREDUCTASE"/>
    <property type="match status" value="1"/>
</dbReference>
<evidence type="ECO:0000256" key="3">
    <source>
        <dbReference type="ARBA" id="ARBA00022630"/>
    </source>
</evidence>
<evidence type="ECO:0000256" key="2">
    <source>
        <dbReference type="ARBA" id="ARBA00007118"/>
    </source>
</evidence>
<gene>
    <name evidence="7" type="ORF">RFV38_11130</name>
</gene>
<keyword evidence="3" id="KW-0285">Flavoprotein</keyword>
<dbReference type="PANTHER" id="PTHR43673">
    <property type="entry name" value="NAD(P)H NITROREDUCTASE YDGI-RELATED"/>
    <property type="match status" value="1"/>
</dbReference>
<comment type="similarity">
    <text evidence="2">Belongs to the nitroreductase family.</text>
</comment>